<reference evidence="5" key="3">
    <citation type="submission" date="2025-09" db="UniProtKB">
        <authorList>
            <consortium name="Ensembl"/>
        </authorList>
    </citation>
    <scope>IDENTIFICATION</scope>
</reference>
<dbReference type="Gene3D" id="3.40.50.300">
    <property type="entry name" value="P-loop containing nucleotide triphosphate hydrolases"/>
    <property type="match status" value="1"/>
</dbReference>
<keyword evidence="6" id="KW-1185">Reference proteome</keyword>
<sequence>FLRGNVINHCPTVPPIVLLGGRNSGKSCVGNLLLGKEEFVTRERTACSRRLGVAAGRRLTVVDTPGWWCDFGVRDTYKARLFSDNNCSKKRRTNDLHVNLNSGCTLSRL</sequence>
<dbReference type="InterPro" id="IPR006703">
    <property type="entry name" value="G_AIG1"/>
</dbReference>
<dbReference type="Ensembl" id="ENSSFAT00005026950.1">
    <property type="protein sequence ID" value="ENSSFAP00005025925.1"/>
    <property type="gene ID" value="ENSSFAG00005013335.1"/>
</dbReference>
<reference evidence="5" key="1">
    <citation type="submission" date="2019-06" db="EMBL/GenBank/DDBJ databases">
        <authorList>
            <consortium name="Wellcome Sanger Institute Data Sharing"/>
        </authorList>
    </citation>
    <scope>NUCLEOTIDE SEQUENCE [LARGE SCALE GENOMIC DNA]</scope>
</reference>
<dbReference type="InterPro" id="IPR045058">
    <property type="entry name" value="GIMA/IAN/Toc"/>
</dbReference>
<keyword evidence="2" id="KW-0547">Nucleotide-binding</keyword>
<organism evidence="5 6">
    <name type="scientific">Salarias fasciatus</name>
    <name type="common">Jewelled blenny</name>
    <name type="synonym">Blennius fasciatus</name>
    <dbReference type="NCBI Taxonomy" id="181472"/>
    <lineage>
        <taxon>Eukaryota</taxon>
        <taxon>Metazoa</taxon>
        <taxon>Chordata</taxon>
        <taxon>Craniata</taxon>
        <taxon>Vertebrata</taxon>
        <taxon>Euteleostomi</taxon>
        <taxon>Actinopterygii</taxon>
        <taxon>Neopterygii</taxon>
        <taxon>Teleostei</taxon>
        <taxon>Neoteleostei</taxon>
        <taxon>Acanthomorphata</taxon>
        <taxon>Ovalentaria</taxon>
        <taxon>Blenniimorphae</taxon>
        <taxon>Blenniiformes</taxon>
        <taxon>Blennioidei</taxon>
        <taxon>Blenniidae</taxon>
        <taxon>Salariinae</taxon>
        <taxon>Salarias</taxon>
    </lineage>
</organism>
<dbReference type="Pfam" id="PF04548">
    <property type="entry name" value="AIG1"/>
    <property type="match status" value="1"/>
</dbReference>
<evidence type="ECO:0000256" key="2">
    <source>
        <dbReference type="ARBA" id="ARBA00022741"/>
    </source>
</evidence>
<accession>A0A672HA36</accession>
<dbReference type="Proteomes" id="UP000472267">
    <property type="component" value="Chromosome 4"/>
</dbReference>
<feature type="domain" description="AIG1-type G" evidence="4">
    <location>
        <begin position="16"/>
        <end position="75"/>
    </location>
</feature>
<evidence type="ECO:0000256" key="3">
    <source>
        <dbReference type="ARBA" id="ARBA00023134"/>
    </source>
</evidence>
<dbReference type="SUPFAM" id="SSF52540">
    <property type="entry name" value="P-loop containing nucleoside triphosphate hydrolases"/>
    <property type="match status" value="1"/>
</dbReference>
<dbReference type="InParanoid" id="A0A672HA36"/>
<reference evidence="5" key="2">
    <citation type="submission" date="2025-08" db="UniProtKB">
        <authorList>
            <consortium name="Ensembl"/>
        </authorList>
    </citation>
    <scope>IDENTIFICATION</scope>
</reference>
<comment type="similarity">
    <text evidence="1">Belongs to the TRAFAC class TrmE-Era-EngA-EngB-Septin-like GTPase superfamily. AIG1/Toc34/Toc159-like paraseptin GTPase family. IAN subfamily.</text>
</comment>
<evidence type="ECO:0000313" key="5">
    <source>
        <dbReference type="Ensembl" id="ENSSFAP00005025925.1"/>
    </source>
</evidence>
<evidence type="ECO:0000313" key="6">
    <source>
        <dbReference type="Proteomes" id="UP000472267"/>
    </source>
</evidence>
<evidence type="ECO:0000259" key="4">
    <source>
        <dbReference type="Pfam" id="PF04548"/>
    </source>
</evidence>
<evidence type="ECO:0000256" key="1">
    <source>
        <dbReference type="ARBA" id="ARBA00008535"/>
    </source>
</evidence>
<dbReference type="PANTHER" id="PTHR10903">
    <property type="entry name" value="GTPASE, IMAP FAMILY MEMBER-RELATED"/>
    <property type="match status" value="1"/>
</dbReference>
<protein>
    <recommendedName>
        <fullName evidence="4">AIG1-type G domain-containing protein</fullName>
    </recommendedName>
</protein>
<dbReference type="GO" id="GO:0005525">
    <property type="term" value="F:GTP binding"/>
    <property type="evidence" value="ECO:0007669"/>
    <property type="project" value="UniProtKB-KW"/>
</dbReference>
<proteinExistence type="inferred from homology"/>
<dbReference type="AlphaFoldDB" id="A0A672HA36"/>
<name>A0A672HA36_SALFA</name>
<keyword evidence="3" id="KW-0342">GTP-binding</keyword>
<dbReference type="PANTHER" id="PTHR10903:SF107">
    <property type="entry name" value="GTPASE IMAP FAMILY MEMBER 4-LIKE-RELATED"/>
    <property type="match status" value="1"/>
</dbReference>
<dbReference type="InterPro" id="IPR027417">
    <property type="entry name" value="P-loop_NTPase"/>
</dbReference>